<dbReference type="AlphaFoldDB" id="A0A0D4CHY2"/>
<dbReference type="Proteomes" id="UP000003645">
    <property type="component" value="Chromosome"/>
</dbReference>
<accession>A0A0D4CHY2</accession>
<dbReference type="OrthoDB" id="2156798at2"/>
<dbReference type="RefSeq" id="WP_033934994.1">
    <property type="nucleotide sequence ID" value="NZ_CP011013.1"/>
</dbReference>
<reference evidence="1 2" key="1">
    <citation type="journal article" date="2012" name="J. Bacteriol.">
        <title>Genome sequence of Lactobacillus mucosae LM1, isolated from piglet feces.</title>
        <authorList>
            <person name="Lee J.H."/>
            <person name="Valeriano V.D."/>
            <person name="Shin Y.R."/>
            <person name="Chae J.P."/>
            <person name="Kim G.B."/>
            <person name="Ham J.S."/>
            <person name="Chun J."/>
            <person name="Kang D.K."/>
        </authorList>
    </citation>
    <scope>NUCLEOTIDE SEQUENCE [LARGE SCALE GENOMIC DNA]</scope>
    <source>
        <strain evidence="1 2">LM1</strain>
    </source>
</reference>
<dbReference type="EMBL" id="CP011013">
    <property type="protein sequence ID" value="AJT49733.1"/>
    <property type="molecule type" value="Genomic_DNA"/>
</dbReference>
<proteinExistence type="predicted"/>
<protein>
    <submittedName>
        <fullName evidence="1">Uncharacterized protein</fullName>
    </submittedName>
</protein>
<sequence length="86" mass="9902">MKLRNPHSEQDIVAAQIVGMNGKTVTVKTETGQILRLPLTAKHQHDQIFLASLKDIWHAQIWIPVNRQLKKLFHYDWLLDPAPVKA</sequence>
<organism evidence="1 2">
    <name type="scientific">Limosilactobacillus mucosae LM1</name>
    <dbReference type="NCBI Taxonomy" id="1130798"/>
    <lineage>
        <taxon>Bacteria</taxon>
        <taxon>Bacillati</taxon>
        <taxon>Bacillota</taxon>
        <taxon>Bacilli</taxon>
        <taxon>Lactobacillales</taxon>
        <taxon>Lactobacillaceae</taxon>
        <taxon>Limosilactobacillus</taxon>
    </lineage>
</organism>
<gene>
    <name evidence="1" type="ORF">LBLM1_00515</name>
</gene>
<dbReference type="HOGENOM" id="CLU_180705_0_0_9"/>
<evidence type="ECO:0000313" key="1">
    <source>
        <dbReference type="EMBL" id="AJT49733.1"/>
    </source>
</evidence>
<dbReference type="STRING" id="1130798.LBLM1_00515"/>
<keyword evidence="2" id="KW-1185">Reference proteome</keyword>
<dbReference type="KEGG" id="lmu:LBLM1_00515"/>
<evidence type="ECO:0000313" key="2">
    <source>
        <dbReference type="Proteomes" id="UP000003645"/>
    </source>
</evidence>
<name>A0A0D4CHY2_LIMMU</name>